<sequence>MENMNEAQNIFWDLVDQTKMTEKYRIDKNLQYLKVAPLNVLKNIFIQYRFFTHYYIADLGILISKMPFGNLKSILAEILNDELGNGKSKAAHPILYDNFLRSLGIKNEELQYESTTCMPYLLSVQNSLNKNSWAYGVGLRGMGGECLCQIYLSTMHEYFSKNPEIEKIKQNLEWEFWDIHIGEIDLHHQTIVKNAISEIILEYPDFTKDLFDGYIESKTAWDEFWSQIFNSAIPFGRENERRSYASQLILSTSA</sequence>
<evidence type="ECO:0000313" key="1">
    <source>
        <dbReference type="EMBL" id="KAB8037071.1"/>
    </source>
</evidence>
<comment type="caution">
    <text evidence="1">The sequence shown here is derived from an EMBL/GenBank/DDBJ whole genome shotgun (WGS) entry which is preliminary data.</text>
</comment>
<name>A0A6N6VVH1_9BACT</name>
<dbReference type="Gene3D" id="1.20.910.10">
    <property type="entry name" value="Heme oxygenase-like"/>
    <property type="match status" value="1"/>
</dbReference>
<dbReference type="Proteomes" id="UP000437748">
    <property type="component" value="Unassembled WGS sequence"/>
</dbReference>
<dbReference type="EMBL" id="WFLM01000005">
    <property type="protein sequence ID" value="KAB8037071.1"/>
    <property type="molecule type" value="Genomic_DNA"/>
</dbReference>
<proteinExistence type="predicted"/>
<keyword evidence="2" id="KW-1185">Reference proteome</keyword>
<evidence type="ECO:0008006" key="3">
    <source>
        <dbReference type="Google" id="ProtNLM"/>
    </source>
</evidence>
<dbReference type="AlphaFoldDB" id="A0A6N6VVH1"/>
<dbReference type="SUPFAM" id="SSF48613">
    <property type="entry name" value="Heme oxygenase-like"/>
    <property type="match status" value="1"/>
</dbReference>
<gene>
    <name evidence="1" type="ORF">GCL60_14675</name>
</gene>
<reference evidence="1 2" key="1">
    <citation type="submission" date="2019-10" db="EMBL/GenBank/DDBJ databases">
        <title>New species of Slilvanegrellaceae.</title>
        <authorList>
            <person name="Pitt A."/>
            <person name="Hahn M.W."/>
        </authorList>
    </citation>
    <scope>NUCLEOTIDE SEQUENCE [LARGE SCALE GENOMIC DNA]</scope>
    <source>
        <strain evidence="1 2">SP-Ram-0.45-NSY-1</strain>
    </source>
</reference>
<accession>A0A6N6VVH1</accession>
<dbReference type="OrthoDB" id="793940at2"/>
<dbReference type="RefSeq" id="WP_153421488.1">
    <property type="nucleotide sequence ID" value="NZ_WFLM01000005.1"/>
</dbReference>
<dbReference type="InterPro" id="IPR016084">
    <property type="entry name" value="Haem_Oase-like_multi-hlx"/>
</dbReference>
<organism evidence="1 2">
    <name type="scientific">Silvanigrella paludirubra</name>
    <dbReference type="NCBI Taxonomy" id="2499159"/>
    <lineage>
        <taxon>Bacteria</taxon>
        <taxon>Pseudomonadati</taxon>
        <taxon>Bdellovibrionota</taxon>
        <taxon>Oligoflexia</taxon>
        <taxon>Silvanigrellales</taxon>
        <taxon>Silvanigrellaceae</taxon>
        <taxon>Silvanigrella</taxon>
    </lineage>
</organism>
<dbReference type="Pfam" id="PF14518">
    <property type="entry name" value="Haem_oxygenas_2"/>
    <property type="match status" value="1"/>
</dbReference>
<evidence type="ECO:0000313" key="2">
    <source>
        <dbReference type="Proteomes" id="UP000437748"/>
    </source>
</evidence>
<protein>
    <recommendedName>
        <fullName evidence="3">Iron-containing redox enzyme family protein</fullName>
    </recommendedName>
</protein>